<protein>
    <recommendedName>
        <fullName evidence="3">YahG/YlbE-like protein</fullName>
    </recommendedName>
</protein>
<accession>A0A1E3RI78</accession>
<dbReference type="InterPro" id="IPR009499">
    <property type="entry name" value="AllG-like"/>
</dbReference>
<name>A0A1E3RI78_MYCFV</name>
<dbReference type="Pfam" id="PF06545">
    <property type="entry name" value="AllG"/>
    <property type="match status" value="1"/>
</dbReference>
<organism evidence="1 2">
    <name type="scientific">Mycolicibacterium flavescens</name>
    <name type="common">Mycobacterium flavescens</name>
    <dbReference type="NCBI Taxonomy" id="1776"/>
    <lineage>
        <taxon>Bacteria</taxon>
        <taxon>Bacillati</taxon>
        <taxon>Actinomycetota</taxon>
        <taxon>Actinomycetes</taxon>
        <taxon>Mycobacteriales</taxon>
        <taxon>Mycobacteriaceae</taxon>
        <taxon>Mycolicibacterium</taxon>
    </lineage>
</organism>
<dbReference type="AlphaFoldDB" id="A0A1E3RI78"/>
<gene>
    <name evidence="1" type="ORF">BHQ18_14255</name>
</gene>
<keyword evidence="2" id="KW-1185">Reference proteome</keyword>
<dbReference type="Proteomes" id="UP000094053">
    <property type="component" value="Unassembled WGS sequence"/>
</dbReference>
<reference evidence="2" key="1">
    <citation type="submission" date="2016-09" db="EMBL/GenBank/DDBJ databases">
        <authorList>
            <person name="Greninger A.L."/>
            <person name="Jerome K.R."/>
            <person name="Mcnair B."/>
            <person name="Wallis C."/>
            <person name="Fang F."/>
        </authorList>
    </citation>
    <scope>NUCLEOTIDE SEQUENCE [LARGE SCALE GENOMIC DNA]</scope>
    <source>
        <strain evidence="2">M6</strain>
    </source>
</reference>
<comment type="caution">
    <text evidence="1">The sequence shown here is derived from an EMBL/GenBank/DDBJ whole genome shotgun (WGS) entry which is preliminary data.</text>
</comment>
<dbReference type="RefSeq" id="WP_069414265.1">
    <property type="nucleotide sequence ID" value="NZ_JACKUL010000026.1"/>
</dbReference>
<dbReference type="Gene3D" id="1.10.10.660">
    <property type="entry name" value="conserved protein of unknown function from Enterococcus faecalis V583"/>
    <property type="match status" value="1"/>
</dbReference>
<dbReference type="Gene3D" id="3.90.1710.10">
    <property type="entry name" value="Enterococcus faecalis V583 domain"/>
    <property type="match status" value="1"/>
</dbReference>
<dbReference type="Gene3D" id="3.90.1700.10">
    <property type="entry name" value="v583 domain like"/>
    <property type="match status" value="1"/>
</dbReference>
<dbReference type="OrthoDB" id="6193532at2"/>
<dbReference type="InterPro" id="IPR024033">
    <property type="entry name" value="OXTCase_su_AllG_h-dom"/>
</dbReference>
<dbReference type="STRING" id="1776.BHQ18_14255"/>
<evidence type="ECO:0000313" key="1">
    <source>
        <dbReference type="EMBL" id="ODQ89571.1"/>
    </source>
</evidence>
<sequence length="412" mass="43244">MPNGPDARARANRAAVDALLAADPVLTGVESAASAMGLPSTTILTSGPTMPFASYTGGQRAAVIGGALYEGLAPDADAAVAAFESGAIQVRGCQEFGCVGSLAGVTTASMPVAVVTDARTGERAYCTLYEGDSADRLNYGTYTDATRRNLEDLRLRVAPAIDGLVKAQTEALRLKPIMTRALTMGDELHSRNAAATLLFLRRLLVGAKELGPDIDAALESLCDDYFFLRLSMAASKVMANAMRGFEGSSVVTAMAFSCAQFGIQTSGTGDTWFTGPLPTFEDYRIEDGFGPDDMEFMGGESIITEVIGLGGLSQAAGLPLLRSSGRDVSRMIARTTAMYDITVAESPEFLIPVLNYRGAPLGLDVEKIVSRPDVTPYLDIGIAGRSGRQIGGGVARAPVEPFQKAWDSLVAS</sequence>
<evidence type="ECO:0000313" key="2">
    <source>
        <dbReference type="Proteomes" id="UP000094053"/>
    </source>
</evidence>
<evidence type="ECO:0008006" key="3">
    <source>
        <dbReference type="Google" id="ProtNLM"/>
    </source>
</evidence>
<dbReference type="EMBL" id="MIHA01000009">
    <property type="protein sequence ID" value="ODQ89571.1"/>
    <property type="molecule type" value="Genomic_DNA"/>
</dbReference>
<proteinExistence type="predicted"/>